<dbReference type="EMBL" id="BARV01028942">
    <property type="protein sequence ID" value="GAI39292.1"/>
    <property type="molecule type" value="Genomic_DNA"/>
</dbReference>
<name>X1N5J0_9ZZZZ</name>
<evidence type="ECO:0000313" key="3">
    <source>
        <dbReference type="EMBL" id="GAI39292.1"/>
    </source>
</evidence>
<dbReference type="PANTHER" id="PTHR33307:SF6">
    <property type="entry name" value="ALPHA-RHAMNOSIDASE (EUROFUNG)-RELATED"/>
    <property type="match status" value="1"/>
</dbReference>
<accession>X1N5J0</accession>
<evidence type="ECO:0000259" key="1">
    <source>
        <dbReference type="Pfam" id="PF05592"/>
    </source>
</evidence>
<feature type="non-terminal residue" evidence="3">
    <location>
        <position position="1"/>
    </location>
</feature>
<feature type="domain" description="Alpha-L-rhamnosidase concanavalin-like" evidence="1">
    <location>
        <begin position="174"/>
        <end position="238"/>
    </location>
</feature>
<evidence type="ECO:0008006" key="4">
    <source>
        <dbReference type="Google" id="ProtNLM"/>
    </source>
</evidence>
<gene>
    <name evidence="3" type="ORF">S06H3_46227</name>
</gene>
<dbReference type="AlphaFoldDB" id="X1N5J0"/>
<sequence>TINGKKVGDQVLDPGWTDYSKRILYSTYDVNGFLNHGVNIIGIMLGNGWFISPTGRRGFARPQFILQMNIEYEDGAKESLYSDNNKGWLASQGPILTNGIYTGEFYDARLEKPGWDTPDYDISTEMSSWFCPLTTDSPGGRMVPQNVEPIKILKEIKAVSVTEVKPIKNVIHPKRSVYVFDLGQNISGWVKLRLKGSKGTRVTMKYAEVLYDNGLVNQENLRTAVSTDEYILKGKGINTCFVIR</sequence>
<dbReference type="PANTHER" id="PTHR33307">
    <property type="entry name" value="ALPHA-RHAMNOSIDASE (EUROFUNG)"/>
    <property type="match status" value="1"/>
</dbReference>
<dbReference type="InterPro" id="IPR013737">
    <property type="entry name" value="Bac_rhamnosid_N"/>
</dbReference>
<dbReference type="Gene3D" id="2.60.120.260">
    <property type="entry name" value="Galactose-binding domain-like"/>
    <property type="match status" value="2"/>
</dbReference>
<evidence type="ECO:0000259" key="2">
    <source>
        <dbReference type="Pfam" id="PF08531"/>
    </source>
</evidence>
<dbReference type="InterPro" id="IPR008902">
    <property type="entry name" value="Rhamnosid_concanavalin"/>
</dbReference>
<proteinExistence type="predicted"/>
<dbReference type="Pfam" id="PF08531">
    <property type="entry name" value="Bac_rhamnosid_N"/>
    <property type="match status" value="1"/>
</dbReference>
<dbReference type="InterPro" id="IPR016007">
    <property type="entry name" value="Alpha_rhamnosid"/>
</dbReference>
<dbReference type="Pfam" id="PF05592">
    <property type="entry name" value="Bac_rhamnosid"/>
    <property type="match status" value="1"/>
</dbReference>
<reference evidence="3" key="1">
    <citation type="journal article" date="2014" name="Front. Microbiol.">
        <title>High frequency of phylogenetically diverse reductive dehalogenase-homologous genes in deep subseafloor sedimentary metagenomes.</title>
        <authorList>
            <person name="Kawai M."/>
            <person name="Futagami T."/>
            <person name="Toyoda A."/>
            <person name="Takaki Y."/>
            <person name="Nishi S."/>
            <person name="Hori S."/>
            <person name="Arai W."/>
            <person name="Tsubouchi T."/>
            <person name="Morono Y."/>
            <person name="Uchiyama I."/>
            <person name="Ito T."/>
            <person name="Fujiyama A."/>
            <person name="Inagaki F."/>
            <person name="Takami H."/>
        </authorList>
    </citation>
    <scope>NUCLEOTIDE SEQUENCE</scope>
    <source>
        <strain evidence="3">Expedition CK06-06</strain>
    </source>
</reference>
<protein>
    <recommendedName>
        <fullName evidence="4">Bacterial alpha-L-rhamnosidase N-terminal domain-containing protein</fullName>
    </recommendedName>
</protein>
<comment type="caution">
    <text evidence="3">The sequence shown here is derived from an EMBL/GenBank/DDBJ whole genome shotgun (WGS) entry which is preliminary data.</text>
</comment>
<feature type="domain" description="Bacterial alpha-L-rhamnosidase N-terminal" evidence="2">
    <location>
        <begin position="2"/>
        <end position="153"/>
    </location>
</feature>
<organism evidence="3">
    <name type="scientific">marine sediment metagenome</name>
    <dbReference type="NCBI Taxonomy" id="412755"/>
    <lineage>
        <taxon>unclassified sequences</taxon>
        <taxon>metagenomes</taxon>
        <taxon>ecological metagenomes</taxon>
    </lineage>
</organism>